<evidence type="ECO:0000259" key="1">
    <source>
        <dbReference type="Pfam" id="PF02625"/>
    </source>
</evidence>
<keyword evidence="4" id="KW-1185">Reference proteome</keyword>
<gene>
    <name evidence="3" type="ORF">HNR30_001966</name>
</gene>
<protein>
    <submittedName>
        <fullName evidence="3">Xanthine dehydrogenase accessory factor</fullName>
    </submittedName>
</protein>
<reference evidence="3 4" key="1">
    <citation type="submission" date="2020-07" db="EMBL/GenBank/DDBJ databases">
        <title>Genomic Encyclopedia of Type Strains, Phase IV (KMG-IV): sequencing the most valuable type-strain genomes for metagenomic binning, comparative biology and taxonomic classification.</title>
        <authorList>
            <person name="Goeker M."/>
        </authorList>
    </citation>
    <scope>NUCLEOTIDE SEQUENCE [LARGE SCALE GENOMIC DNA]</scope>
    <source>
        <strain evidence="3 4">DSM 45533</strain>
    </source>
</reference>
<evidence type="ECO:0000313" key="3">
    <source>
        <dbReference type="EMBL" id="MBA2890625.1"/>
    </source>
</evidence>
<feature type="domain" description="XdhC- CoxI" evidence="1">
    <location>
        <begin position="14"/>
        <end position="76"/>
    </location>
</feature>
<feature type="domain" description="XdhC Rossmann" evidence="2">
    <location>
        <begin position="118"/>
        <end position="222"/>
    </location>
</feature>
<dbReference type="RefSeq" id="WP_181609429.1">
    <property type="nucleotide sequence ID" value="NZ_BAABAM010000006.1"/>
</dbReference>
<name>A0A7W0CG96_9ACTN</name>
<dbReference type="InterPro" id="IPR027051">
    <property type="entry name" value="XdhC_Rossmann_dom"/>
</dbReference>
<evidence type="ECO:0000259" key="2">
    <source>
        <dbReference type="Pfam" id="PF13478"/>
    </source>
</evidence>
<dbReference type="PANTHER" id="PTHR30388">
    <property type="entry name" value="ALDEHYDE OXIDOREDUCTASE MOLYBDENUM COFACTOR ASSEMBLY PROTEIN"/>
    <property type="match status" value="1"/>
</dbReference>
<organism evidence="3 4">
    <name type="scientific">Nonomuraea soli</name>
    <dbReference type="NCBI Taxonomy" id="1032476"/>
    <lineage>
        <taxon>Bacteria</taxon>
        <taxon>Bacillati</taxon>
        <taxon>Actinomycetota</taxon>
        <taxon>Actinomycetes</taxon>
        <taxon>Streptosporangiales</taxon>
        <taxon>Streptosporangiaceae</taxon>
        <taxon>Nonomuraea</taxon>
    </lineage>
</organism>
<dbReference type="Pfam" id="PF02625">
    <property type="entry name" value="XdhC_CoxI"/>
    <property type="match status" value="1"/>
</dbReference>
<proteinExistence type="predicted"/>
<dbReference type="Proteomes" id="UP000530928">
    <property type="component" value="Unassembled WGS sequence"/>
</dbReference>
<dbReference type="Gene3D" id="3.40.50.720">
    <property type="entry name" value="NAD(P)-binding Rossmann-like Domain"/>
    <property type="match status" value="1"/>
</dbReference>
<dbReference type="EMBL" id="JACDUR010000002">
    <property type="protein sequence ID" value="MBA2890625.1"/>
    <property type="molecule type" value="Genomic_DNA"/>
</dbReference>
<dbReference type="InterPro" id="IPR052698">
    <property type="entry name" value="MoCofactor_Util/Proc"/>
</dbReference>
<comment type="caution">
    <text evidence="3">The sequence shown here is derived from an EMBL/GenBank/DDBJ whole genome shotgun (WGS) entry which is preliminary data.</text>
</comment>
<evidence type="ECO:0000313" key="4">
    <source>
        <dbReference type="Proteomes" id="UP000530928"/>
    </source>
</evidence>
<dbReference type="InterPro" id="IPR003777">
    <property type="entry name" value="XdhC_CoxI"/>
</dbReference>
<dbReference type="AlphaFoldDB" id="A0A7W0CG96"/>
<dbReference type="Pfam" id="PF13478">
    <property type="entry name" value="XdhC_C"/>
    <property type="match status" value="1"/>
</dbReference>
<sequence>MSEFLGMPGARPSKRQPYVVATVVRAQRPTSAKAGDRALVRADGSIEGFVGGHCATDTVRTQSLRLLESGRATLLKITPSAVEPHEEEGLVEVGQPCLSGGTLEIFLQPVLPPPLMRVYGDSPIARAFADVGTALGYEMTTFGQPDSGTRAVLVASHGVNEVSMLRAAVAARVPYIGLIASRKRARAVLAEVEGGEIVHAPAGLDLGARTPGAVALSVHAQIVSLGVADRLFG</sequence>
<accession>A0A7W0CG96</accession>
<dbReference type="PANTHER" id="PTHR30388:SF4">
    <property type="entry name" value="MOLYBDENUM COFACTOR INSERTION CHAPERONE PAOD"/>
    <property type="match status" value="1"/>
</dbReference>